<evidence type="ECO:0000256" key="1">
    <source>
        <dbReference type="SAM" id="MobiDB-lite"/>
    </source>
</evidence>
<keyword evidence="3" id="KW-1185">Reference proteome</keyword>
<feature type="compositionally biased region" description="Acidic residues" evidence="1">
    <location>
        <begin position="68"/>
        <end position="82"/>
    </location>
</feature>
<sequence length="125" mass="13561">MILNKNLARNPLLASFNPTPPLSRSITWFLDSLLDPSRFTVILPGVLHAAEARQVWPTDYSSLADGDNSGDGDGDDGGNGDGDETHDNAGRMENAPKQANSPAMSLGIKKRQYRERKVTDAVQKP</sequence>
<feature type="region of interest" description="Disordered" evidence="1">
    <location>
        <begin position="60"/>
        <end position="125"/>
    </location>
</feature>
<dbReference type="AlphaFoldDB" id="A0A7U7J1M3"/>
<reference evidence="2 3" key="1">
    <citation type="journal article" date="2014" name="ISME J.">
        <title>Candidatus Competibacter-lineage genomes retrieved from metagenomes reveal functional metabolic diversity.</title>
        <authorList>
            <person name="McIlroy S.J."/>
            <person name="Albertsen M."/>
            <person name="Andresen E.K."/>
            <person name="Saunders A.M."/>
            <person name="Kristiansen R."/>
            <person name="Stokholm-Bjerregaard M."/>
            <person name="Nielsen K.L."/>
            <person name="Nielsen P.H."/>
        </authorList>
    </citation>
    <scope>NUCLEOTIDE SEQUENCE [LARGE SCALE GENOMIC DNA]</scope>
    <source>
        <strain evidence="2 3">Run_B_J11</strain>
    </source>
</reference>
<evidence type="ECO:0000313" key="2">
    <source>
        <dbReference type="EMBL" id="CDH43582.1"/>
    </source>
</evidence>
<comment type="caution">
    <text evidence="2">The sequence shown here is derived from an EMBL/GenBank/DDBJ whole genome shotgun (WGS) entry which is preliminary data.</text>
</comment>
<protein>
    <submittedName>
        <fullName evidence="2">Uncharacterized protein</fullName>
    </submittedName>
</protein>
<proteinExistence type="predicted"/>
<evidence type="ECO:0000313" key="3">
    <source>
        <dbReference type="Proteomes" id="UP000019184"/>
    </source>
</evidence>
<accession>A0A7U7J1M3</accession>
<dbReference type="Proteomes" id="UP000019184">
    <property type="component" value="Unassembled WGS sequence"/>
</dbReference>
<dbReference type="EMBL" id="CBTK010000029">
    <property type="protein sequence ID" value="CDH43582.1"/>
    <property type="molecule type" value="Genomic_DNA"/>
</dbReference>
<name>A0A7U7J1M3_9GAMM</name>
<gene>
    <name evidence="2" type="ORF">BN874_1240011</name>
</gene>
<organism evidence="2 3">
    <name type="scientific">Candidatus Contendobacter odensis Run_B_J11</name>
    <dbReference type="NCBI Taxonomy" id="1400861"/>
    <lineage>
        <taxon>Bacteria</taxon>
        <taxon>Pseudomonadati</taxon>
        <taxon>Pseudomonadota</taxon>
        <taxon>Gammaproteobacteria</taxon>
        <taxon>Candidatus Competibacteraceae</taxon>
        <taxon>Candidatus Contendibacter</taxon>
    </lineage>
</organism>